<dbReference type="Proteomes" id="UP000181976">
    <property type="component" value="Unassembled WGS sequence"/>
</dbReference>
<comment type="similarity">
    <text evidence="1 6">Belongs to the iron/manganese superoxide dismutase family.</text>
</comment>
<dbReference type="eggNOG" id="COG0605">
    <property type="taxonomic scope" value="Bacteria"/>
</dbReference>
<dbReference type="EC" id="1.15.1.1" evidence="2 6"/>
<name>A0A1I1VUU8_9BACT</name>
<evidence type="ECO:0000256" key="3">
    <source>
        <dbReference type="ARBA" id="ARBA00022723"/>
    </source>
</evidence>
<dbReference type="EMBL" id="FONA01000003">
    <property type="protein sequence ID" value="SFD86856.1"/>
    <property type="molecule type" value="Genomic_DNA"/>
</dbReference>
<dbReference type="OrthoDB" id="9803125at2"/>
<feature type="domain" description="Manganese/iron superoxide dismutase N-terminal" evidence="7">
    <location>
        <begin position="40"/>
        <end position="122"/>
    </location>
</feature>
<dbReference type="SUPFAM" id="SSF46609">
    <property type="entry name" value="Fe,Mn superoxide dismutase (SOD), N-terminal domain"/>
    <property type="match status" value="1"/>
</dbReference>
<dbReference type="PIRSF" id="PIRSF000349">
    <property type="entry name" value="SODismutase"/>
    <property type="match status" value="1"/>
</dbReference>
<feature type="binding site" evidence="5">
    <location>
        <position position="204"/>
    </location>
    <ligand>
        <name>Mn(2+)</name>
        <dbReference type="ChEBI" id="CHEBI:29035"/>
    </ligand>
</feature>
<dbReference type="PANTHER" id="PTHR43595">
    <property type="entry name" value="37S RIBOSOMAL PROTEIN S26, MITOCHONDRIAL"/>
    <property type="match status" value="1"/>
</dbReference>
<dbReference type="FunFam" id="3.55.40.20:FF:000004">
    <property type="entry name" value="Superoxide dismutase [Fe]"/>
    <property type="match status" value="1"/>
</dbReference>
<evidence type="ECO:0000313" key="10">
    <source>
        <dbReference type="Proteomes" id="UP000181976"/>
    </source>
</evidence>
<dbReference type="InterPro" id="IPR019833">
    <property type="entry name" value="Mn/Fe_SOD_BS"/>
</dbReference>
<proteinExistence type="inferred from homology"/>
<dbReference type="FunCoup" id="A0A1I1VUU8">
    <property type="interactions" value="384"/>
</dbReference>
<feature type="binding site" evidence="5">
    <location>
        <position position="114"/>
    </location>
    <ligand>
        <name>Mn(2+)</name>
        <dbReference type="ChEBI" id="CHEBI:29035"/>
    </ligand>
</feature>
<dbReference type="InParanoid" id="A0A1I1VUU8"/>
<evidence type="ECO:0000256" key="4">
    <source>
        <dbReference type="ARBA" id="ARBA00023002"/>
    </source>
</evidence>
<dbReference type="PRINTS" id="PR01703">
    <property type="entry name" value="MNSODISMTASE"/>
</dbReference>
<dbReference type="GO" id="GO:0046872">
    <property type="term" value="F:metal ion binding"/>
    <property type="evidence" value="ECO:0007669"/>
    <property type="project" value="UniProtKB-KW"/>
</dbReference>
<dbReference type="PROSITE" id="PS00088">
    <property type="entry name" value="SOD_MN"/>
    <property type="match status" value="1"/>
</dbReference>
<feature type="binding site" evidence="5">
    <location>
        <position position="64"/>
    </location>
    <ligand>
        <name>Mn(2+)</name>
        <dbReference type="ChEBI" id="CHEBI:29035"/>
    </ligand>
</feature>
<dbReference type="Gene3D" id="3.55.40.20">
    <property type="entry name" value="Iron/manganese superoxide dismutase, C-terminal domain"/>
    <property type="match status" value="1"/>
</dbReference>
<evidence type="ECO:0000259" key="7">
    <source>
        <dbReference type="Pfam" id="PF00081"/>
    </source>
</evidence>
<evidence type="ECO:0000256" key="5">
    <source>
        <dbReference type="PIRSR" id="PIRSR000349-1"/>
    </source>
</evidence>
<dbReference type="PANTHER" id="PTHR43595:SF2">
    <property type="entry name" value="SMALL RIBOSOMAL SUBUNIT PROTEIN MS42"/>
    <property type="match status" value="1"/>
</dbReference>
<feature type="binding site" evidence="5">
    <location>
        <position position="200"/>
    </location>
    <ligand>
        <name>Mn(2+)</name>
        <dbReference type="ChEBI" id="CHEBI:29035"/>
    </ligand>
</feature>
<keyword evidence="10" id="KW-1185">Reference proteome</keyword>
<dbReference type="Pfam" id="PF02777">
    <property type="entry name" value="Sod_Fe_C"/>
    <property type="match status" value="1"/>
</dbReference>
<comment type="function">
    <text evidence="6">Destroys radicals which are normally produced within the cells and which are toxic to biological systems.</text>
</comment>
<dbReference type="STRING" id="385682.SAMN05444380_10384"/>
<dbReference type="InterPro" id="IPR036324">
    <property type="entry name" value="Mn/Fe_SOD_N_sf"/>
</dbReference>
<dbReference type="Gene3D" id="1.10.287.990">
    <property type="entry name" value="Fe,Mn superoxide dismutase (SOD) domain"/>
    <property type="match status" value="1"/>
</dbReference>
<gene>
    <name evidence="9" type="ORF">SAMN05444380_10384</name>
</gene>
<dbReference type="PROSITE" id="PS51257">
    <property type="entry name" value="PROKAR_LIPOPROTEIN"/>
    <property type="match status" value="1"/>
</dbReference>
<accession>A0A1I1VUU8</accession>
<sequence>MERRHFLSLLGMAALGACVPGGKKGNANGSTMAAGSFSGHLFPELGYAYDALEPYIDAQTMELHYDKHHRGYYTKFMKAIEGTGLTKTPMPQIFAKISQYSDTIRNNGGGFYNHQLFWENMSPNGGEPSARLLNALVKNFGSFDAFKEAFGNAAKSHFGSGWAWLYMDAEKNLKITSTPNQDNPLMDISPERGIPLLALDVWEHAYYLKYQNKRGEYVDNFWKVVNWKTVSTRWELAIKGEWKG</sequence>
<organism evidence="9 10">
    <name type="scientific">Thermophagus xiamenensis</name>
    <dbReference type="NCBI Taxonomy" id="385682"/>
    <lineage>
        <taxon>Bacteria</taxon>
        <taxon>Pseudomonadati</taxon>
        <taxon>Bacteroidota</taxon>
        <taxon>Bacteroidia</taxon>
        <taxon>Marinilabiliales</taxon>
        <taxon>Marinilabiliaceae</taxon>
        <taxon>Thermophagus</taxon>
    </lineage>
</organism>
<dbReference type="InterPro" id="IPR019831">
    <property type="entry name" value="Mn/Fe_SOD_N"/>
</dbReference>
<reference evidence="9 10" key="1">
    <citation type="submission" date="2016-10" db="EMBL/GenBank/DDBJ databases">
        <authorList>
            <person name="de Groot N.N."/>
        </authorList>
    </citation>
    <scope>NUCLEOTIDE SEQUENCE [LARGE SCALE GENOMIC DNA]</scope>
    <source>
        <strain evidence="9 10">DSM 19012</strain>
    </source>
</reference>
<keyword evidence="3 5" id="KW-0479">Metal-binding</keyword>
<evidence type="ECO:0000256" key="6">
    <source>
        <dbReference type="RuleBase" id="RU000414"/>
    </source>
</evidence>
<dbReference type="InterPro" id="IPR019832">
    <property type="entry name" value="Mn/Fe_SOD_C"/>
</dbReference>
<dbReference type="RefSeq" id="WP_010526773.1">
    <property type="nucleotide sequence ID" value="NZ_AFSL01000019.1"/>
</dbReference>
<keyword evidence="4 6" id="KW-0560">Oxidoreductase</keyword>
<dbReference type="SUPFAM" id="SSF54719">
    <property type="entry name" value="Fe,Mn superoxide dismutase (SOD), C-terminal domain"/>
    <property type="match status" value="1"/>
</dbReference>
<dbReference type="GO" id="GO:0005737">
    <property type="term" value="C:cytoplasm"/>
    <property type="evidence" value="ECO:0007669"/>
    <property type="project" value="TreeGrafter"/>
</dbReference>
<dbReference type="InterPro" id="IPR001189">
    <property type="entry name" value="Mn/Fe_SOD"/>
</dbReference>
<dbReference type="GO" id="GO:0004784">
    <property type="term" value="F:superoxide dismutase activity"/>
    <property type="evidence" value="ECO:0007669"/>
    <property type="project" value="UniProtKB-EC"/>
</dbReference>
<evidence type="ECO:0000256" key="1">
    <source>
        <dbReference type="ARBA" id="ARBA00008714"/>
    </source>
</evidence>
<protein>
    <recommendedName>
        <fullName evidence="2 6">Superoxide dismutase</fullName>
        <ecNumber evidence="2 6">1.15.1.1</ecNumber>
    </recommendedName>
</protein>
<feature type="domain" description="Manganese/iron superoxide dismutase C-terminal" evidence="8">
    <location>
        <begin position="129"/>
        <end position="233"/>
    </location>
</feature>
<dbReference type="InterPro" id="IPR036314">
    <property type="entry name" value="SOD_C_sf"/>
</dbReference>
<dbReference type="AlphaFoldDB" id="A0A1I1VUU8"/>
<dbReference type="Pfam" id="PF00081">
    <property type="entry name" value="Sod_Fe_N"/>
    <property type="match status" value="1"/>
</dbReference>
<evidence type="ECO:0000313" key="9">
    <source>
        <dbReference type="EMBL" id="SFD86856.1"/>
    </source>
</evidence>
<evidence type="ECO:0000256" key="2">
    <source>
        <dbReference type="ARBA" id="ARBA00012682"/>
    </source>
</evidence>
<comment type="catalytic activity">
    <reaction evidence="6">
        <text>2 superoxide + 2 H(+) = H2O2 + O2</text>
        <dbReference type="Rhea" id="RHEA:20696"/>
        <dbReference type="ChEBI" id="CHEBI:15378"/>
        <dbReference type="ChEBI" id="CHEBI:15379"/>
        <dbReference type="ChEBI" id="CHEBI:16240"/>
        <dbReference type="ChEBI" id="CHEBI:18421"/>
        <dbReference type="EC" id="1.15.1.1"/>
    </reaction>
</comment>
<evidence type="ECO:0000259" key="8">
    <source>
        <dbReference type="Pfam" id="PF02777"/>
    </source>
</evidence>